<proteinExistence type="predicted"/>
<dbReference type="KEGG" id="scac:106082855"/>
<feature type="compositionally biased region" description="Polar residues" evidence="1">
    <location>
        <begin position="122"/>
        <end position="143"/>
    </location>
</feature>
<accession>A0A1I8QAR5</accession>
<dbReference type="Proteomes" id="UP000095300">
    <property type="component" value="Unassembled WGS sequence"/>
</dbReference>
<reference evidence="2" key="1">
    <citation type="submission" date="2020-05" db="UniProtKB">
        <authorList>
            <consortium name="EnsemblMetazoa"/>
        </authorList>
    </citation>
    <scope>IDENTIFICATION</scope>
    <source>
        <strain evidence="2">USDA</strain>
    </source>
</reference>
<name>A0A1I8QAR5_STOCA</name>
<protein>
    <submittedName>
        <fullName evidence="2">Uncharacterized protein</fullName>
    </submittedName>
</protein>
<feature type="region of interest" description="Disordered" evidence="1">
    <location>
        <begin position="1"/>
        <end position="22"/>
    </location>
</feature>
<gene>
    <name evidence="2" type="primary">106082855</name>
</gene>
<organism evidence="2 3">
    <name type="scientific">Stomoxys calcitrans</name>
    <name type="common">Stable fly</name>
    <name type="synonym">Conops calcitrans</name>
    <dbReference type="NCBI Taxonomy" id="35570"/>
    <lineage>
        <taxon>Eukaryota</taxon>
        <taxon>Metazoa</taxon>
        <taxon>Ecdysozoa</taxon>
        <taxon>Arthropoda</taxon>
        <taxon>Hexapoda</taxon>
        <taxon>Insecta</taxon>
        <taxon>Pterygota</taxon>
        <taxon>Neoptera</taxon>
        <taxon>Endopterygota</taxon>
        <taxon>Diptera</taxon>
        <taxon>Brachycera</taxon>
        <taxon>Muscomorpha</taxon>
        <taxon>Muscoidea</taxon>
        <taxon>Muscidae</taxon>
        <taxon>Stomoxys</taxon>
    </lineage>
</organism>
<sequence>MGSRTSKIQDIDIDSMDPRSPSGCCRTPIQVPQSIPLVATDLKSNSENPLEVLRKRFFKGFTYNINDPRSPSLNLNRTPLIFEDSLERTLNLDDTFANLFASNNVLSVLPAGDCDDIEMAESSKSLPQPVQSAITPTSPTCDQQKIDPRSPSIGIERTPIIFNDDDASEEFILENILSTLTLNLNESNKSNSIVSLSATEIQVPANEKKEATRRPTNRPLDRVRHGKKANAKSLSRRQKRVFCQRIYEDSENLSSTPHLKATNTNVDSPKGKRTPLGCIRNSSQARSRSVETAIRATKTPLRLQSFDDTLNPKENTKVSGINIISQDSVVL</sequence>
<dbReference type="OrthoDB" id="6337960at2759"/>
<dbReference type="EnsemblMetazoa" id="SCAU015440-RA">
    <property type="protein sequence ID" value="SCAU015440-PA"/>
    <property type="gene ID" value="SCAU015440"/>
</dbReference>
<feature type="compositionally biased region" description="Polar residues" evidence="1">
    <location>
        <begin position="254"/>
        <end position="267"/>
    </location>
</feature>
<feature type="compositionally biased region" description="Basic residues" evidence="1">
    <location>
        <begin position="224"/>
        <end position="237"/>
    </location>
</feature>
<feature type="region of interest" description="Disordered" evidence="1">
    <location>
        <begin position="205"/>
        <end position="237"/>
    </location>
</feature>
<feature type="region of interest" description="Disordered" evidence="1">
    <location>
        <begin position="254"/>
        <end position="289"/>
    </location>
</feature>
<dbReference type="PANTHER" id="PTHR34756">
    <property type="entry name" value="CELL DIVISION CYCLE-ASSOCIATED PROTEIN 3"/>
    <property type="match status" value="1"/>
</dbReference>
<dbReference type="InterPro" id="IPR038832">
    <property type="entry name" value="CDCA3"/>
</dbReference>
<evidence type="ECO:0000313" key="3">
    <source>
        <dbReference type="Proteomes" id="UP000095300"/>
    </source>
</evidence>
<evidence type="ECO:0000313" key="2">
    <source>
        <dbReference type="EnsemblMetazoa" id="SCAU015440-PA"/>
    </source>
</evidence>
<dbReference type="STRING" id="35570.A0A1I8QAR5"/>
<feature type="compositionally biased region" description="Basic and acidic residues" evidence="1">
    <location>
        <begin position="206"/>
        <end position="223"/>
    </location>
</feature>
<dbReference type="VEuPathDB" id="VectorBase:SCAU015440"/>
<feature type="region of interest" description="Disordered" evidence="1">
    <location>
        <begin position="122"/>
        <end position="156"/>
    </location>
</feature>
<dbReference type="AlphaFoldDB" id="A0A1I8QAR5"/>
<evidence type="ECO:0000256" key="1">
    <source>
        <dbReference type="SAM" id="MobiDB-lite"/>
    </source>
</evidence>
<keyword evidence="3" id="KW-1185">Reference proteome</keyword>
<dbReference type="PANTHER" id="PTHR34756:SF1">
    <property type="entry name" value="CELL DIVISION CYCLE-ASSOCIATED PROTEIN 3"/>
    <property type="match status" value="1"/>
</dbReference>